<comment type="caution">
    <text evidence="1">The sequence shown here is derived from an EMBL/GenBank/DDBJ whole genome shotgun (WGS) entry which is preliminary data.</text>
</comment>
<gene>
    <name evidence="1" type="ORF">MJG53_000802</name>
</gene>
<dbReference type="Proteomes" id="UP001057279">
    <property type="component" value="Linkage Group LG01"/>
</dbReference>
<proteinExistence type="predicted"/>
<protein>
    <submittedName>
        <fullName evidence="1">Uncharacterized protein</fullName>
    </submittedName>
</protein>
<sequence length="709" mass="81394">ARLIQNMDATVEPCADFFKYACGGWLKRNVIPETSSRYSNFDILRDELEVVLKDVLQEPKTEDIIAVQKAKMLYRSCINETAIESRGGEPLLRLLPDIYDWPVALENWEQKYGSSWTAEKSIAQLNSKYGKKVIINFFVGTDDKNSTNHIIHIDQPQLGLPSRDYYECTAAYKEACTAYVDFMISVAKLIRQERGLPINESQLSLEMNKVMDLEKEIANSVKTVILDADDSTKLVRPHERTVTEATTKSEDRNDPMLLYNKMTLAEVQNKFSLEFNGKPFSWSNFTNEIMSTVNINIPHEEEVIVYAPEYLTNLKLILAKYSARDLQNLMSWRFIMDLVSSLSRNYKESRNAFRKALYGTTSETATWRRCANYVNGNMENAVGRLYVEAAFPGDSKHVVEDLIAQIREVFIQTLDDLTWMDAETKKKAEEKALAIKERIGYPDDIISNDDKLNNEYLELSYQEEEYFENIIQNLKFGQNRQLKKLREKVDKDEWISGAAVVNAFYSSGRNQIVFPAGILQPPFFSAQQPKSLNYGGIGMVIGHEITHGFDDNGRNFNKDGDLVDWWTQQSADNFKDLSQCMVYQYGNFSWDLANGEHLNGINTLGENIADNGGIGQAYRAYQNYVKKHGEEKLLPGLDLNHRQLFFLNFAQVWCGTYRTEYALNSIKTDVHSPGNFRIIGTLQNSPQFSEAFHCRKNSYMNPEKKCRVW</sequence>
<keyword evidence="2" id="KW-1185">Reference proteome</keyword>
<accession>A0ACB9VJ24</accession>
<evidence type="ECO:0000313" key="1">
    <source>
        <dbReference type="EMBL" id="KAI4589753.1"/>
    </source>
</evidence>
<evidence type="ECO:0000313" key="2">
    <source>
        <dbReference type="Proteomes" id="UP001057279"/>
    </source>
</evidence>
<organism evidence="1 2">
    <name type="scientific">Ovis ammon polii x Ovis aries</name>
    <dbReference type="NCBI Taxonomy" id="2918886"/>
    <lineage>
        <taxon>Eukaryota</taxon>
        <taxon>Metazoa</taxon>
        <taxon>Chordata</taxon>
        <taxon>Craniata</taxon>
        <taxon>Vertebrata</taxon>
        <taxon>Euteleostomi</taxon>
        <taxon>Mammalia</taxon>
        <taxon>Eutheria</taxon>
        <taxon>Laurasiatheria</taxon>
        <taxon>Artiodactyla</taxon>
        <taxon>Ruminantia</taxon>
        <taxon>Pecora</taxon>
        <taxon>Bovidae</taxon>
        <taxon>Caprinae</taxon>
        <taxon>Ovis</taxon>
    </lineage>
</organism>
<dbReference type="EMBL" id="CM043026">
    <property type="protein sequence ID" value="KAI4589753.1"/>
    <property type="molecule type" value="Genomic_DNA"/>
</dbReference>
<reference evidence="1" key="1">
    <citation type="submission" date="2022-03" db="EMBL/GenBank/DDBJ databases">
        <title>Genomic analyses of argali, domestic sheep and their hybrids provide insights into chromosomal evolution, heterosis and genetic basis of agronomic traits.</title>
        <authorList>
            <person name="Li M."/>
        </authorList>
    </citation>
    <scope>NUCLEOTIDE SEQUENCE</scope>
    <source>
        <strain evidence="1">F1 hybrid</strain>
    </source>
</reference>
<name>A0ACB9VJ24_9CETA</name>
<feature type="non-terminal residue" evidence="1">
    <location>
        <position position="1"/>
    </location>
</feature>